<dbReference type="InterPro" id="IPR051100">
    <property type="entry name" value="DnaJ_subfamily_B/C"/>
</dbReference>
<dbReference type="CDD" id="cd06257">
    <property type="entry name" value="DnaJ"/>
    <property type="match status" value="1"/>
</dbReference>
<dbReference type="Gene3D" id="1.25.40.20">
    <property type="entry name" value="Ankyrin repeat-containing domain"/>
    <property type="match status" value="1"/>
</dbReference>
<feature type="domain" description="J" evidence="3">
    <location>
        <begin position="118"/>
        <end position="174"/>
    </location>
</feature>
<comment type="caution">
    <text evidence="4">The sequence shown here is derived from an EMBL/GenBank/DDBJ whole genome shotgun (WGS) entry which is preliminary data.</text>
</comment>
<protein>
    <recommendedName>
        <fullName evidence="3">J domain-containing protein</fullName>
    </recommendedName>
</protein>
<evidence type="ECO:0000256" key="2">
    <source>
        <dbReference type="SAM" id="MobiDB-lite"/>
    </source>
</evidence>
<dbReference type="InterPro" id="IPR036770">
    <property type="entry name" value="Ankyrin_rpt-contain_sf"/>
</dbReference>
<dbReference type="PROSITE" id="PS50088">
    <property type="entry name" value="ANK_REPEAT"/>
    <property type="match status" value="1"/>
</dbReference>
<accession>A0ABQ7HAV0</accession>
<dbReference type="SUPFAM" id="SSF46565">
    <property type="entry name" value="Chaperone J-domain"/>
    <property type="match status" value="1"/>
</dbReference>
<dbReference type="Gene3D" id="1.10.287.110">
    <property type="entry name" value="DnaJ domain"/>
    <property type="match status" value="1"/>
</dbReference>
<evidence type="ECO:0000313" key="5">
    <source>
        <dbReference type="Proteomes" id="UP000815325"/>
    </source>
</evidence>
<proteinExistence type="predicted"/>
<dbReference type="Proteomes" id="UP000815325">
    <property type="component" value="Unassembled WGS sequence"/>
</dbReference>
<evidence type="ECO:0000256" key="1">
    <source>
        <dbReference type="PROSITE-ProRule" id="PRU00023"/>
    </source>
</evidence>
<evidence type="ECO:0000313" key="4">
    <source>
        <dbReference type="EMBL" id="KAF5843906.1"/>
    </source>
</evidence>
<dbReference type="InterPro" id="IPR001623">
    <property type="entry name" value="DnaJ_domain"/>
</dbReference>
<feature type="compositionally biased region" description="Polar residues" evidence="2">
    <location>
        <begin position="73"/>
        <end position="87"/>
    </location>
</feature>
<keyword evidence="5" id="KW-1185">Reference proteome</keyword>
<dbReference type="PANTHER" id="PTHR43908">
    <property type="entry name" value="AT29763P-RELATED"/>
    <property type="match status" value="1"/>
</dbReference>
<name>A0ABQ7HAV0_DUNSA</name>
<sequence>MFSYKMVNYCDKDGNSPLVMACLNDNLPMVMRLFNWGARVYSKDKGDFKRAAELLSILQWQEEEAQKSRKNRGAQTTQKSKAQQEQGFQPKASGRANIGNYKDELMVLELERILHCKRDHECLKLTPGTSVEQVRQRFKCIALALHPDKCSLPGAKEAFQRLSDAYDRLNIKSS</sequence>
<dbReference type="SUPFAM" id="SSF48403">
    <property type="entry name" value="Ankyrin repeat"/>
    <property type="match status" value="1"/>
</dbReference>
<feature type="repeat" description="ANK" evidence="1">
    <location>
        <begin position="13"/>
        <end position="45"/>
    </location>
</feature>
<reference evidence="4" key="1">
    <citation type="submission" date="2017-08" db="EMBL/GenBank/DDBJ databases">
        <authorList>
            <person name="Polle J.E."/>
            <person name="Barry K."/>
            <person name="Cushman J."/>
            <person name="Schmutz J."/>
            <person name="Tran D."/>
            <person name="Hathwaick L.T."/>
            <person name="Yim W.C."/>
            <person name="Jenkins J."/>
            <person name="Mckie-Krisberg Z.M."/>
            <person name="Prochnik S."/>
            <person name="Lindquist E."/>
            <person name="Dockter R.B."/>
            <person name="Adam C."/>
            <person name="Molina H."/>
            <person name="Bunkerborg J."/>
            <person name="Jin E."/>
            <person name="Buchheim M."/>
            <person name="Magnuson J."/>
        </authorList>
    </citation>
    <scope>NUCLEOTIDE SEQUENCE</scope>
    <source>
        <strain evidence="4">CCAP 19/18</strain>
    </source>
</reference>
<dbReference type="InterPro" id="IPR036869">
    <property type="entry name" value="J_dom_sf"/>
</dbReference>
<dbReference type="SMART" id="SM00271">
    <property type="entry name" value="DnaJ"/>
    <property type="match status" value="1"/>
</dbReference>
<organism evidence="4 5">
    <name type="scientific">Dunaliella salina</name>
    <name type="common">Green alga</name>
    <name type="synonym">Protococcus salinus</name>
    <dbReference type="NCBI Taxonomy" id="3046"/>
    <lineage>
        <taxon>Eukaryota</taxon>
        <taxon>Viridiplantae</taxon>
        <taxon>Chlorophyta</taxon>
        <taxon>core chlorophytes</taxon>
        <taxon>Chlorophyceae</taxon>
        <taxon>CS clade</taxon>
        <taxon>Chlamydomonadales</taxon>
        <taxon>Dunaliellaceae</taxon>
        <taxon>Dunaliella</taxon>
    </lineage>
</organism>
<gene>
    <name evidence="4" type="ORF">DUNSADRAFT_28</name>
</gene>
<evidence type="ECO:0000259" key="3">
    <source>
        <dbReference type="PROSITE" id="PS50076"/>
    </source>
</evidence>
<keyword evidence="1" id="KW-0040">ANK repeat</keyword>
<dbReference type="Pfam" id="PF00226">
    <property type="entry name" value="DnaJ"/>
    <property type="match status" value="1"/>
</dbReference>
<dbReference type="PANTHER" id="PTHR43908:SF3">
    <property type="entry name" value="AT29763P-RELATED"/>
    <property type="match status" value="1"/>
</dbReference>
<feature type="region of interest" description="Disordered" evidence="2">
    <location>
        <begin position="66"/>
        <end position="96"/>
    </location>
</feature>
<dbReference type="PROSITE" id="PS50076">
    <property type="entry name" value="DNAJ_2"/>
    <property type="match status" value="1"/>
</dbReference>
<dbReference type="InterPro" id="IPR002110">
    <property type="entry name" value="Ankyrin_rpt"/>
</dbReference>
<dbReference type="EMBL" id="MU069436">
    <property type="protein sequence ID" value="KAF5843906.1"/>
    <property type="molecule type" value="Genomic_DNA"/>
</dbReference>